<feature type="compositionally biased region" description="Basic and acidic residues" evidence="1">
    <location>
        <begin position="205"/>
        <end position="215"/>
    </location>
</feature>
<reference evidence="2" key="2">
    <citation type="submission" date="2022-01" db="EMBL/GenBank/DDBJ databases">
        <authorList>
            <person name="Yamashiro T."/>
            <person name="Shiraishi A."/>
            <person name="Satake H."/>
            <person name="Nakayama K."/>
        </authorList>
    </citation>
    <scope>NUCLEOTIDE SEQUENCE</scope>
</reference>
<feature type="compositionally biased region" description="Pro residues" evidence="1">
    <location>
        <begin position="234"/>
        <end position="244"/>
    </location>
</feature>
<proteinExistence type="predicted"/>
<feature type="region of interest" description="Disordered" evidence="1">
    <location>
        <begin position="1"/>
        <end position="74"/>
    </location>
</feature>
<gene>
    <name evidence="2" type="ORF">Tco_0752155</name>
</gene>
<feature type="compositionally biased region" description="Low complexity" evidence="1">
    <location>
        <begin position="245"/>
        <end position="261"/>
    </location>
</feature>
<feature type="region of interest" description="Disordered" evidence="1">
    <location>
        <begin position="202"/>
        <end position="298"/>
    </location>
</feature>
<dbReference type="Proteomes" id="UP001151760">
    <property type="component" value="Unassembled WGS sequence"/>
</dbReference>
<feature type="compositionally biased region" description="Basic and acidic residues" evidence="1">
    <location>
        <begin position="332"/>
        <end position="366"/>
    </location>
</feature>
<evidence type="ECO:0000256" key="1">
    <source>
        <dbReference type="SAM" id="MobiDB-lite"/>
    </source>
</evidence>
<keyword evidence="3" id="KW-1185">Reference proteome</keyword>
<dbReference type="EMBL" id="BQNB010011063">
    <property type="protein sequence ID" value="GJS85614.1"/>
    <property type="molecule type" value="Genomic_DNA"/>
</dbReference>
<evidence type="ECO:0000313" key="3">
    <source>
        <dbReference type="Proteomes" id="UP001151760"/>
    </source>
</evidence>
<protein>
    <submittedName>
        <fullName evidence="2">Uncharacterized protein</fullName>
    </submittedName>
</protein>
<feature type="compositionally biased region" description="Low complexity" evidence="1">
    <location>
        <begin position="272"/>
        <end position="291"/>
    </location>
</feature>
<reference evidence="2" key="1">
    <citation type="journal article" date="2022" name="Int. J. Mol. Sci.">
        <title>Draft Genome of Tanacetum Coccineum: Genomic Comparison of Closely Related Tanacetum-Family Plants.</title>
        <authorList>
            <person name="Yamashiro T."/>
            <person name="Shiraishi A."/>
            <person name="Nakayama K."/>
            <person name="Satake H."/>
        </authorList>
    </citation>
    <scope>NUCLEOTIDE SEQUENCE</scope>
</reference>
<feature type="region of interest" description="Disordered" evidence="1">
    <location>
        <begin position="141"/>
        <end position="173"/>
    </location>
</feature>
<comment type="caution">
    <text evidence="2">The sequence shown here is derived from an EMBL/GenBank/DDBJ whole genome shotgun (WGS) entry which is preliminary data.</text>
</comment>
<feature type="region of interest" description="Disordered" evidence="1">
    <location>
        <begin position="332"/>
        <end position="376"/>
    </location>
</feature>
<feature type="compositionally biased region" description="Polar residues" evidence="1">
    <location>
        <begin position="49"/>
        <end position="62"/>
    </location>
</feature>
<evidence type="ECO:0000313" key="2">
    <source>
        <dbReference type="EMBL" id="GJS85614.1"/>
    </source>
</evidence>
<organism evidence="2 3">
    <name type="scientific">Tanacetum coccineum</name>
    <dbReference type="NCBI Taxonomy" id="301880"/>
    <lineage>
        <taxon>Eukaryota</taxon>
        <taxon>Viridiplantae</taxon>
        <taxon>Streptophyta</taxon>
        <taxon>Embryophyta</taxon>
        <taxon>Tracheophyta</taxon>
        <taxon>Spermatophyta</taxon>
        <taxon>Magnoliopsida</taxon>
        <taxon>eudicotyledons</taxon>
        <taxon>Gunneridae</taxon>
        <taxon>Pentapetalae</taxon>
        <taxon>asterids</taxon>
        <taxon>campanulids</taxon>
        <taxon>Asterales</taxon>
        <taxon>Asteraceae</taxon>
        <taxon>Asteroideae</taxon>
        <taxon>Anthemideae</taxon>
        <taxon>Anthemidinae</taxon>
        <taxon>Tanacetum</taxon>
    </lineage>
</organism>
<accession>A0ABQ4Z621</accession>
<name>A0ABQ4Z621_9ASTR</name>
<sequence length="696" mass="78061">MRHPMPTEPTGHADSPSLDTELALTDSETESDEEVPVINTGDQNEGHAGSNSGDAVESQPQPSHVVHVGPNLEHMDENLKLPTKDQLILKEPASSTGTLSSLQNLEKYLSFTDQFFVEKPHKEESGKTNAEIEVQSMVSVPIPQAPPRSDPSKSHRLAGTTYGGSDSKQLCPRGKAMEAPLRARFRDLPTVDMEEILQQLMFEDNSYKAHEEEARKKKRKKHAAPRTPFGSLPSLPPPLPPPIGPSGAPGILGASGSSHLLPHPPPLSIGTSGSAQQQGSKAPSSSKPAASTHQSMAWTTSDTRFESTGFTAAQELSPTDSLMQDDSIPDEQVHLSDDEDSGNDHLPKADSRQDWWKPLPEEERPATPEPAWTIPSSNVSDIENNWASALVSTYETPAENSLLAKTGDMATFMKWYCRQVNKTKLTQADFEGQAYEVVKAFYPDVIHLQFQMEECHKMLTAQVDWTNPEGDQVRIDVNRPLPLGGPPGHVTIQPQFFFNKDLEYLRYGSKGSNPALSISKMKAASYPDFGLELLVPEQMWIDDVCTYDISAKYGISHWWFNRQKFYIDRHDSLSSRKDVRTHMRILNFKNLYPSDFEDLNLLLPQGYLDHLPGSDKRMLSTAVKLWTRNLSQGIQVKRLNPGMNTCFWTEKDMTRNKEFITAIERRLKTRRIYQNLECFVGGRVRDIDYRLLQRMK</sequence>